<organism evidence="1 2">
    <name type="scientific">Trichonephila clavata</name>
    <name type="common">Joro spider</name>
    <name type="synonym">Nephila clavata</name>
    <dbReference type="NCBI Taxonomy" id="2740835"/>
    <lineage>
        <taxon>Eukaryota</taxon>
        <taxon>Metazoa</taxon>
        <taxon>Ecdysozoa</taxon>
        <taxon>Arthropoda</taxon>
        <taxon>Chelicerata</taxon>
        <taxon>Arachnida</taxon>
        <taxon>Araneae</taxon>
        <taxon>Araneomorphae</taxon>
        <taxon>Entelegynae</taxon>
        <taxon>Araneoidea</taxon>
        <taxon>Nephilidae</taxon>
        <taxon>Trichonephila</taxon>
    </lineage>
</organism>
<sequence length="103" mass="11648">MRKYCHKVNFTSRSAIKCLSTVHGRTVVEFSDSIIVVQNLKVGDVHSAIRLHCIHRMSIRCLDAGHHIFVKRISEAMDHITVSRSSALQVHETVSRFGSHHSC</sequence>
<evidence type="ECO:0000313" key="1">
    <source>
        <dbReference type="EMBL" id="GFQ64825.1"/>
    </source>
</evidence>
<protein>
    <submittedName>
        <fullName evidence="1">Uncharacterized protein</fullName>
    </submittedName>
</protein>
<proteinExistence type="predicted"/>
<name>A0A8X6EX56_TRICU</name>
<accession>A0A8X6EX56</accession>
<keyword evidence="2" id="KW-1185">Reference proteome</keyword>
<comment type="caution">
    <text evidence="1">The sequence shown here is derived from an EMBL/GenBank/DDBJ whole genome shotgun (WGS) entry which is preliminary data.</text>
</comment>
<dbReference type="AlphaFoldDB" id="A0A8X6EX56"/>
<evidence type="ECO:0000313" key="2">
    <source>
        <dbReference type="Proteomes" id="UP000887116"/>
    </source>
</evidence>
<dbReference type="Proteomes" id="UP000887116">
    <property type="component" value="Unassembled WGS sequence"/>
</dbReference>
<gene>
    <name evidence="1" type="ORF">TNCT_243081</name>
</gene>
<reference evidence="1" key="1">
    <citation type="submission" date="2020-07" db="EMBL/GenBank/DDBJ databases">
        <title>Multicomponent nature underlies the extraordinary mechanical properties of spider dragline silk.</title>
        <authorList>
            <person name="Kono N."/>
            <person name="Nakamura H."/>
            <person name="Mori M."/>
            <person name="Yoshida Y."/>
            <person name="Ohtoshi R."/>
            <person name="Malay A.D."/>
            <person name="Moran D.A.P."/>
            <person name="Tomita M."/>
            <person name="Numata K."/>
            <person name="Arakawa K."/>
        </authorList>
    </citation>
    <scope>NUCLEOTIDE SEQUENCE</scope>
</reference>
<dbReference type="EMBL" id="BMAO01020064">
    <property type="protein sequence ID" value="GFQ64825.1"/>
    <property type="molecule type" value="Genomic_DNA"/>
</dbReference>